<dbReference type="Proteomes" id="UP001370490">
    <property type="component" value="Unassembled WGS sequence"/>
</dbReference>
<dbReference type="PANTHER" id="PTHR11746">
    <property type="entry name" value="O-METHYLTRANSFERASE"/>
    <property type="match status" value="1"/>
</dbReference>
<name>A0AAN8YXP9_9MAGN</name>
<keyword evidence="9" id="KW-1185">Reference proteome</keyword>
<dbReference type="Pfam" id="PF08100">
    <property type="entry name" value="Dimerisation"/>
    <property type="match status" value="1"/>
</dbReference>
<evidence type="ECO:0000259" key="7">
    <source>
        <dbReference type="Pfam" id="PF08100"/>
    </source>
</evidence>
<dbReference type="SUPFAM" id="SSF53335">
    <property type="entry name" value="S-adenosyl-L-methionine-dependent methyltransferases"/>
    <property type="match status" value="1"/>
</dbReference>
<protein>
    <submittedName>
        <fullName evidence="8">Plant methyltransferase dimerization</fullName>
    </submittedName>
</protein>
<keyword evidence="1 8" id="KW-0489">Methyltransferase</keyword>
<evidence type="ECO:0000313" key="8">
    <source>
        <dbReference type="EMBL" id="KAK6919019.1"/>
    </source>
</evidence>
<dbReference type="FunFam" id="3.40.50.150:FF:000294">
    <property type="entry name" value="O-methyltransferase family protein"/>
    <property type="match status" value="1"/>
</dbReference>
<keyword evidence="2" id="KW-0808">Transferase</keyword>
<accession>A0AAN8YXP9</accession>
<evidence type="ECO:0000256" key="2">
    <source>
        <dbReference type="ARBA" id="ARBA00022679"/>
    </source>
</evidence>
<dbReference type="InterPro" id="IPR036390">
    <property type="entry name" value="WH_DNA-bd_sf"/>
</dbReference>
<organism evidence="8 9">
    <name type="scientific">Dillenia turbinata</name>
    <dbReference type="NCBI Taxonomy" id="194707"/>
    <lineage>
        <taxon>Eukaryota</taxon>
        <taxon>Viridiplantae</taxon>
        <taxon>Streptophyta</taxon>
        <taxon>Embryophyta</taxon>
        <taxon>Tracheophyta</taxon>
        <taxon>Spermatophyta</taxon>
        <taxon>Magnoliopsida</taxon>
        <taxon>eudicotyledons</taxon>
        <taxon>Gunneridae</taxon>
        <taxon>Pentapetalae</taxon>
        <taxon>Dilleniales</taxon>
        <taxon>Dilleniaceae</taxon>
        <taxon>Dillenia</taxon>
    </lineage>
</organism>
<dbReference type="SUPFAM" id="SSF46785">
    <property type="entry name" value="Winged helix' DNA-binding domain"/>
    <property type="match status" value="1"/>
</dbReference>
<feature type="domain" description="O-methyltransferase dimerisation" evidence="7">
    <location>
        <begin position="22"/>
        <end position="110"/>
    </location>
</feature>
<evidence type="ECO:0000259" key="6">
    <source>
        <dbReference type="Pfam" id="PF00891"/>
    </source>
</evidence>
<dbReference type="AlphaFoldDB" id="A0AAN8YXP9"/>
<proteinExistence type="inferred from homology"/>
<dbReference type="Pfam" id="PF00891">
    <property type="entry name" value="Methyltransf_2"/>
    <property type="match status" value="1"/>
</dbReference>
<comment type="similarity">
    <text evidence="4">Belongs to the class I-like SAM-binding methyltransferase superfamily. Cation-independent O-methyltransferase family.</text>
</comment>
<dbReference type="InterPro" id="IPR029063">
    <property type="entry name" value="SAM-dependent_MTases_sf"/>
</dbReference>
<evidence type="ECO:0000256" key="3">
    <source>
        <dbReference type="ARBA" id="ARBA00022691"/>
    </source>
</evidence>
<sequence>MEVTDPSSNAESTLKGQGEILQIIYGFVEIMAVKSAVELRIPDIIHSHNSTVTLSQIASEIESPTNQMDLNSLARIMRLLVRRKIFTAQTPSNGGEMLYGLTNSSRCLLHGSKPSLAPLLLLECHPWMLTPWHFLSQCVKEGGLPFEKAHRCGLWDLASTNPEFNGVINDAMTGITKIMMEAVIEGYNDGFGRIGSMVDVGGGTGSAMARVAKNFPHIKCVNFDLPHVIATAPAHEGVHHIGGDMFDVIPKAHAILMKGVMHDWSDQDCVKILKNCREAIPEKIGKVIIVEVVLRPDGDGPFDDTNLAVDLVLFAHTSGGKERTEEEWKKVLEEGGFPSYNIIQLPTLPSIIEAFPN</sequence>
<dbReference type="Gene3D" id="1.10.10.10">
    <property type="entry name" value="Winged helix-like DNA-binding domain superfamily/Winged helix DNA-binding domain"/>
    <property type="match status" value="1"/>
</dbReference>
<dbReference type="InterPro" id="IPR001077">
    <property type="entry name" value="COMT_C"/>
</dbReference>
<dbReference type="EMBL" id="JBAMMX010000022">
    <property type="protein sequence ID" value="KAK6919019.1"/>
    <property type="molecule type" value="Genomic_DNA"/>
</dbReference>
<evidence type="ECO:0000256" key="1">
    <source>
        <dbReference type="ARBA" id="ARBA00022603"/>
    </source>
</evidence>
<dbReference type="InterPro" id="IPR036388">
    <property type="entry name" value="WH-like_DNA-bd_sf"/>
</dbReference>
<dbReference type="GO" id="GO:0008171">
    <property type="term" value="F:O-methyltransferase activity"/>
    <property type="evidence" value="ECO:0007669"/>
    <property type="project" value="InterPro"/>
</dbReference>
<evidence type="ECO:0000256" key="5">
    <source>
        <dbReference type="PIRSR" id="PIRSR005739-1"/>
    </source>
</evidence>
<reference evidence="8 9" key="1">
    <citation type="submission" date="2023-12" db="EMBL/GenBank/DDBJ databases">
        <title>A high-quality genome assembly for Dillenia turbinata (Dilleniales).</title>
        <authorList>
            <person name="Chanderbali A."/>
        </authorList>
    </citation>
    <scope>NUCLEOTIDE SEQUENCE [LARGE SCALE GENOMIC DNA]</scope>
    <source>
        <strain evidence="8">LSX21</strain>
        <tissue evidence="8">Leaf</tissue>
    </source>
</reference>
<evidence type="ECO:0000256" key="4">
    <source>
        <dbReference type="ARBA" id="ARBA00038277"/>
    </source>
</evidence>
<dbReference type="PIRSF" id="PIRSF005739">
    <property type="entry name" value="O-mtase"/>
    <property type="match status" value="1"/>
</dbReference>
<dbReference type="Gene3D" id="3.40.50.150">
    <property type="entry name" value="Vaccinia Virus protein VP39"/>
    <property type="match status" value="1"/>
</dbReference>
<feature type="active site" description="Proton acceptor" evidence="5">
    <location>
        <position position="262"/>
    </location>
</feature>
<dbReference type="InterPro" id="IPR012967">
    <property type="entry name" value="COMT_dimerisation"/>
</dbReference>
<evidence type="ECO:0000313" key="9">
    <source>
        <dbReference type="Proteomes" id="UP001370490"/>
    </source>
</evidence>
<dbReference type="GO" id="GO:0032259">
    <property type="term" value="P:methylation"/>
    <property type="evidence" value="ECO:0007669"/>
    <property type="project" value="UniProtKB-KW"/>
</dbReference>
<dbReference type="InterPro" id="IPR016461">
    <property type="entry name" value="COMT-like"/>
</dbReference>
<gene>
    <name evidence="8" type="ORF">RJ641_017441</name>
</gene>
<keyword evidence="3" id="KW-0949">S-adenosyl-L-methionine</keyword>
<dbReference type="GO" id="GO:0046983">
    <property type="term" value="F:protein dimerization activity"/>
    <property type="evidence" value="ECO:0007669"/>
    <property type="project" value="InterPro"/>
</dbReference>
<dbReference type="PROSITE" id="PS51683">
    <property type="entry name" value="SAM_OMT_II"/>
    <property type="match status" value="1"/>
</dbReference>
<comment type="caution">
    <text evidence="8">The sequence shown here is derived from an EMBL/GenBank/DDBJ whole genome shotgun (WGS) entry which is preliminary data.</text>
</comment>
<feature type="domain" description="O-methyltransferase C-terminal" evidence="6">
    <location>
        <begin position="132"/>
        <end position="337"/>
    </location>
</feature>